<gene>
    <name evidence="2" type="ORF">EST38_g7358</name>
</gene>
<evidence type="ECO:0000313" key="2">
    <source>
        <dbReference type="EMBL" id="RXW18496.1"/>
    </source>
</evidence>
<dbReference type="InterPro" id="IPR050645">
    <property type="entry name" value="Histidine_acid_phosphatase"/>
</dbReference>
<evidence type="ECO:0008006" key="4">
    <source>
        <dbReference type="Google" id="ProtNLM"/>
    </source>
</evidence>
<feature type="chain" id="PRO_5020685189" description="Acid phosphatase" evidence="1">
    <location>
        <begin position="26"/>
        <end position="491"/>
    </location>
</feature>
<reference evidence="2 3" key="1">
    <citation type="submission" date="2019-01" db="EMBL/GenBank/DDBJ databases">
        <title>Draft genome sequence of Psathyrella aberdarensis IHI B618.</title>
        <authorList>
            <person name="Buettner E."/>
            <person name="Kellner H."/>
        </authorList>
    </citation>
    <scope>NUCLEOTIDE SEQUENCE [LARGE SCALE GENOMIC DNA]</scope>
    <source>
        <strain evidence="2 3">IHI B618</strain>
    </source>
</reference>
<protein>
    <recommendedName>
        <fullName evidence="4">Acid phosphatase</fullName>
    </recommendedName>
</protein>
<dbReference type="OrthoDB" id="10262962at2759"/>
<dbReference type="SUPFAM" id="SSF53254">
    <property type="entry name" value="Phosphoglycerate mutase-like"/>
    <property type="match status" value="1"/>
</dbReference>
<dbReference type="PANTHER" id="PTHR11567">
    <property type="entry name" value="ACID PHOSPHATASE-RELATED"/>
    <property type="match status" value="1"/>
</dbReference>
<dbReference type="Gene3D" id="3.40.50.1240">
    <property type="entry name" value="Phosphoglycerate mutase-like"/>
    <property type="match status" value="1"/>
</dbReference>
<dbReference type="STRING" id="2316362.A0A4Q2DHJ5"/>
<sequence length="491" mass="54174">MPSVLPGSLIGCFLCLWLLYGSVSSRGVETTALARDEQPQEDFEHGVLISDESWQEFNASSLAFSPGQAPSFVNDWCDMPHATKETYSAPSSEFVLKYVEVIQRHHKRTPYDSNLFYQEDTRWDCSGVGPLYGLRSQDGEGENAYPAQWQAFVDSNNPFAASRLKGPVIASNCQFPQLTPGGLEDSITHGANLREVYGSKLGLSNNPSSDQVIFRVTNNPLTSQVVSGILKGLYPGHTYDISAPPVLIQPSSIDSLEPRYACAQADSLRTSFTTGSNGSVWKAHLQRAHDDGTFRALDGISGIRSDDSGWHVSFDHYFDNLKARQCHGKPLPCNVSNSSYCVSQQLADKVYEIGNWEYSYLYREAPGAPRYAALKFGAWMLELESHLRGVVAGTNKVKYYHNIAHDGSISSLLGFLQVSKMAWPGMGSEVAFELYERPTPSSGWFVRVLWSGTTMETASPLGVLDMIPLEKFTNYIHSLVPSGEWLLAACS</sequence>
<name>A0A4Q2DHJ5_9AGAR</name>
<dbReference type="EMBL" id="SDEE01000262">
    <property type="protein sequence ID" value="RXW18496.1"/>
    <property type="molecule type" value="Genomic_DNA"/>
</dbReference>
<dbReference type="InterPro" id="IPR029033">
    <property type="entry name" value="His_PPase_superfam"/>
</dbReference>
<keyword evidence="1" id="KW-0732">Signal</keyword>
<evidence type="ECO:0000256" key="1">
    <source>
        <dbReference type="SAM" id="SignalP"/>
    </source>
</evidence>
<feature type="signal peptide" evidence="1">
    <location>
        <begin position="1"/>
        <end position="25"/>
    </location>
</feature>
<comment type="caution">
    <text evidence="2">The sequence shown here is derived from an EMBL/GenBank/DDBJ whole genome shotgun (WGS) entry which is preliminary data.</text>
</comment>
<proteinExistence type="predicted"/>
<dbReference type="AlphaFoldDB" id="A0A4Q2DHJ5"/>
<keyword evidence="3" id="KW-1185">Reference proteome</keyword>
<dbReference type="PANTHER" id="PTHR11567:SF195">
    <property type="entry name" value="ACID PHOSPHATASE, PUTATIVE (AFU_ORTHOLOGUE AFUA_3G14570)-RELATED"/>
    <property type="match status" value="1"/>
</dbReference>
<organism evidence="2 3">
    <name type="scientific">Candolleomyces aberdarensis</name>
    <dbReference type="NCBI Taxonomy" id="2316362"/>
    <lineage>
        <taxon>Eukaryota</taxon>
        <taxon>Fungi</taxon>
        <taxon>Dikarya</taxon>
        <taxon>Basidiomycota</taxon>
        <taxon>Agaricomycotina</taxon>
        <taxon>Agaricomycetes</taxon>
        <taxon>Agaricomycetidae</taxon>
        <taxon>Agaricales</taxon>
        <taxon>Agaricineae</taxon>
        <taxon>Psathyrellaceae</taxon>
        <taxon>Candolleomyces</taxon>
    </lineage>
</organism>
<dbReference type="Proteomes" id="UP000290288">
    <property type="component" value="Unassembled WGS sequence"/>
</dbReference>
<evidence type="ECO:0000313" key="3">
    <source>
        <dbReference type="Proteomes" id="UP000290288"/>
    </source>
</evidence>
<dbReference type="GO" id="GO:0016791">
    <property type="term" value="F:phosphatase activity"/>
    <property type="evidence" value="ECO:0007669"/>
    <property type="project" value="TreeGrafter"/>
</dbReference>
<accession>A0A4Q2DHJ5</accession>